<dbReference type="EMBL" id="JACU01000001">
    <property type="protein sequence ID" value="KMS60213.1"/>
    <property type="molecule type" value="Genomic_DNA"/>
</dbReference>
<evidence type="ECO:0000259" key="1">
    <source>
        <dbReference type="PROSITE" id="PS51724"/>
    </source>
</evidence>
<sequence length="425" mass="43613">MERSSNTARNAGFTLCSAMVAALLAGCSGQPSIASTGAAPRAQASAAGQGEGTSERAIARAEARVAKSPDNASARADLAQLYLAAGRFTSSTTTFEDAVSLGDNSPRTGLSLALAYVGSGRSEDALGVLARWRDQIPAGDFGLAVALAGQPAQAVAILSDALRGGENNPKVRQNLAYAYALDGRWGEARIIASQDVPADQLDARLGEWASHGRPEQSRARVAGLLGTPMPVDAGQPAALALNGGAHAPLRAMAEAPVAPAPAAELPAVATGESFWGASQAEPAAPMPMLAAAPAPAAPVKGATAKPARTSIERAFQPPARAEQPRGGGHAVQLGSFRTMEGAKRAWVIYQRRDPGLRDHTLRITEAQVQGQRYFRVAAVGFDRGAAQTMCSTVKQRGGACLAYAEGRQLEGVVAGGGSGPLKARR</sequence>
<dbReference type="Gene3D" id="3.30.70.1070">
    <property type="entry name" value="Sporulation related repeat"/>
    <property type="match status" value="1"/>
</dbReference>
<dbReference type="PROSITE" id="PS51257">
    <property type="entry name" value="PROKAR_LIPOPROTEIN"/>
    <property type="match status" value="1"/>
</dbReference>
<dbReference type="InterPro" id="IPR007730">
    <property type="entry name" value="SPOR-like_dom"/>
</dbReference>
<accession>A0A0J7YA49</accession>
<organism evidence="2 3">
    <name type="scientific">Novosphingobium barchaimii LL02</name>
    <dbReference type="NCBI Taxonomy" id="1114963"/>
    <lineage>
        <taxon>Bacteria</taxon>
        <taxon>Pseudomonadati</taxon>
        <taxon>Pseudomonadota</taxon>
        <taxon>Alphaproteobacteria</taxon>
        <taxon>Sphingomonadales</taxon>
        <taxon>Sphingomonadaceae</taxon>
        <taxon>Novosphingobium</taxon>
    </lineage>
</organism>
<proteinExistence type="predicted"/>
<dbReference type="AlphaFoldDB" id="A0A0J7YA49"/>
<dbReference type="InterPro" id="IPR011990">
    <property type="entry name" value="TPR-like_helical_dom_sf"/>
</dbReference>
<dbReference type="Gene3D" id="1.25.40.10">
    <property type="entry name" value="Tetratricopeptide repeat domain"/>
    <property type="match status" value="1"/>
</dbReference>
<dbReference type="RefSeq" id="WP_059149641.1">
    <property type="nucleotide sequence ID" value="NZ_KQ130452.1"/>
</dbReference>
<dbReference type="GO" id="GO:0042834">
    <property type="term" value="F:peptidoglycan binding"/>
    <property type="evidence" value="ECO:0007669"/>
    <property type="project" value="InterPro"/>
</dbReference>
<comment type="caution">
    <text evidence="2">The sequence shown here is derived from an EMBL/GenBank/DDBJ whole genome shotgun (WGS) entry which is preliminary data.</text>
</comment>
<protein>
    <submittedName>
        <fullName evidence="2">Sporulation protein</fullName>
    </submittedName>
</protein>
<dbReference type="SUPFAM" id="SSF48452">
    <property type="entry name" value="TPR-like"/>
    <property type="match status" value="1"/>
</dbReference>
<reference evidence="2 3" key="1">
    <citation type="journal article" date="2015" name="G3 (Bethesda)">
        <title>Insights into Ongoing Evolution of the Hexachlorocyclohexane Catabolic Pathway from Comparative Genomics of Ten Sphingomonadaceae Strains.</title>
        <authorList>
            <person name="Pearce S.L."/>
            <person name="Oakeshott J.G."/>
            <person name="Pandey G."/>
        </authorList>
    </citation>
    <scope>NUCLEOTIDE SEQUENCE [LARGE SCALE GENOMIC DNA]</scope>
    <source>
        <strain evidence="2 3">LL02</strain>
    </source>
</reference>
<dbReference type="PROSITE" id="PS51724">
    <property type="entry name" value="SPOR"/>
    <property type="match status" value="1"/>
</dbReference>
<name>A0A0J7YA49_9SPHN</name>
<feature type="domain" description="SPOR" evidence="1">
    <location>
        <begin position="323"/>
        <end position="406"/>
    </location>
</feature>
<dbReference type="InterPro" id="IPR036680">
    <property type="entry name" value="SPOR-like_sf"/>
</dbReference>
<dbReference type="Pfam" id="PF14559">
    <property type="entry name" value="TPR_19"/>
    <property type="match status" value="2"/>
</dbReference>
<dbReference type="PATRIC" id="fig|1114963.3.peg.109"/>
<gene>
    <name evidence="2" type="ORF">V474_00545</name>
</gene>
<dbReference type="OrthoDB" id="7388953at2"/>
<evidence type="ECO:0000313" key="2">
    <source>
        <dbReference type="EMBL" id="KMS60213.1"/>
    </source>
</evidence>
<evidence type="ECO:0000313" key="3">
    <source>
        <dbReference type="Proteomes" id="UP000052268"/>
    </source>
</evidence>
<dbReference type="Proteomes" id="UP000052268">
    <property type="component" value="Unassembled WGS sequence"/>
</dbReference>
<keyword evidence="3" id="KW-1185">Reference proteome</keyword>